<reference evidence="2 3" key="1">
    <citation type="submission" date="2020-06" db="EMBL/GenBank/DDBJ databases">
        <title>Sulfitobacter algicola sp. nov., isolated from green algae.</title>
        <authorList>
            <person name="Wang C."/>
        </authorList>
    </citation>
    <scope>NUCLEOTIDE SEQUENCE [LARGE SCALE GENOMIC DNA]</scope>
    <source>
        <strain evidence="2 3">1151</strain>
    </source>
</reference>
<dbReference type="RefSeq" id="WP_174138856.1">
    <property type="nucleotide sequence ID" value="NZ_JABUFE010000007.1"/>
</dbReference>
<proteinExistence type="predicted"/>
<name>A0ABX2IS34_9RHOB</name>
<keyword evidence="3" id="KW-1185">Reference proteome</keyword>
<keyword evidence="1" id="KW-0812">Transmembrane</keyword>
<evidence type="ECO:0000256" key="1">
    <source>
        <dbReference type="SAM" id="Phobius"/>
    </source>
</evidence>
<comment type="caution">
    <text evidence="2">The sequence shown here is derived from an EMBL/GenBank/DDBJ whole genome shotgun (WGS) entry which is preliminary data.</text>
</comment>
<dbReference type="EMBL" id="JABUFE010000007">
    <property type="protein sequence ID" value="NSX55712.1"/>
    <property type="molecule type" value="Genomic_DNA"/>
</dbReference>
<dbReference type="Proteomes" id="UP000777935">
    <property type="component" value="Unassembled WGS sequence"/>
</dbReference>
<protein>
    <submittedName>
        <fullName evidence="2">DUF4345 family protein</fullName>
    </submittedName>
</protein>
<evidence type="ECO:0000313" key="2">
    <source>
        <dbReference type="EMBL" id="NSX55712.1"/>
    </source>
</evidence>
<feature type="transmembrane region" description="Helical" evidence="1">
    <location>
        <begin position="45"/>
        <end position="63"/>
    </location>
</feature>
<sequence>MIEVINISLAVFSIALGMFGWLAPKYTMSVVDLQRGDSTMGMSEVRAASGALFVGLGVGALFLATPAAYAMIGFAWGFASIGRLTSIVLDGATTKKWGFFACEISVGAVLIGINI</sequence>
<dbReference type="Pfam" id="PF14248">
    <property type="entry name" value="DUF4345"/>
    <property type="match status" value="1"/>
</dbReference>
<feature type="transmembrane region" description="Helical" evidence="1">
    <location>
        <begin position="6"/>
        <end position="24"/>
    </location>
</feature>
<accession>A0ABX2IS34</accession>
<evidence type="ECO:0000313" key="3">
    <source>
        <dbReference type="Proteomes" id="UP000777935"/>
    </source>
</evidence>
<keyword evidence="1" id="KW-0472">Membrane</keyword>
<gene>
    <name evidence="2" type="ORF">HRQ87_12950</name>
</gene>
<dbReference type="InterPro" id="IPR025597">
    <property type="entry name" value="DUF4345"/>
</dbReference>
<keyword evidence="1" id="KW-1133">Transmembrane helix</keyword>
<organism evidence="2 3">
    <name type="scientific">Parasulfitobacter algicola</name>
    <dbReference type="NCBI Taxonomy" id="2614809"/>
    <lineage>
        <taxon>Bacteria</taxon>
        <taxon>Pseudomonadati</taxon>
        <taxon>Pseudomonadota</taxon>
        <taxon>Alphaproteobacteria</taxon>
        <taxon>Rhodobacterales</taxon>
        <taxon>Roseobacteraceae</taxon>
        <taxon>Parasulfitobacter</taxon>
    </lineage>
</organism>